<evidence type="ECO:0000256" key="9">
    <source>
        <dbReference type="ARBA" id="ARBA00023242"/>
    </source>
</evidence>
<dbReference type="FunFam" id="2.20.25.10:FF:000012">
    <property type="entry name" value="Putative transcription factor IIIB 90 kDa subunit"/>
    <property type="match status" value="1"/>
</dbReference>
<dbReference type="FunFam" id="1.10.472.10:FF:000007">
    <property type="entry name" value="Transcription factor IIIB 90 kDa subunit"/>
    <property type="match status" value="1"/>
</dbReference>
<dbReference type="GO" id="GO:0000995">
    <property type="term" value="F:RNA polymerase III general transcription initiation factor activity"/>
    <property type="evidence" value="ECO:0007669"/>
    <property type="project" value="TreeGrafter"/>
</dbReference>
<feature type="domain" description="TFIIB-type" evidence="11">
    <location>
        <begin position="40"/>
        <end position="71"/>
    </location>
</feature>
<dbReference type="GO" id="GO:0017025">
    <property type="term" value="F:TBP-class protein binding"/>
    <property type="evidence" value="ECO:0007669"/>
    <property type="project" value="InterPro"/>
</dbReference>
<accession>A0A8J2W2S4</accession>
<dbReference type="GO" id="GO:0008270">
    <property type="term" value="F:zinc ion binding"/>
    <property type="evidence" value="ECO:0007669"/>
    <property type="project" value="UniProtKB-KW"/>
</dbReference>
<dbReference type="Gene3D" id="1.10.472.10">
    <property type="entry name" value="Cyclin-like"/>
    <property type="match status" value="1"/>
</dbReference>
<keyword evidence="3" id="KW-0479">Metal-binding</keyword>
<dbReference type="Pfam" id="PF00382">
    <property type="entry name" value="TFIIB"/>
    <property type="match status" value="1"/>
</dbReference>
<dbReference type="GO" id="GO:0005634">
    <property type="term" value="C:nucleus"/>
    <property type="evidence" value="ECO:0007669"/>
    <property type="project" value="UniProtKB-SubCell"/>
</dbReference>
<dbReference type="GO" id="GO:0001006">
    <property type="term" value="F:RNA polymerase III type 3 promoter sequence-specific DNA binding"/>
    <property type="evidence" value="ECO:0007669"/>
    <property type="project" value="TreeGrafter"/>
</dbReference>
<dbReference type="SUPFAM" id="SSF47954">
    <property type="entry name" value="Cyclin-like"/>
    <property type="match status" value="1"/>
</dbReference>
<dbReference type="AlphaFoldDB" id="A0A8J2W2S4"/>
<keyword evidence="9" id="KW-0539">Nucleus</keyword>
<organism evidence="12 13">
    <name type="scientific">Danaus chrysippus</name>
    <name type="common">African queen</name>
    <dbReference type="NCBI Taxonomy" id="151541"/>
    <lineage>
        <taxon>Eukaryota</taxon>
        <taxon>Metazoa</taxon>
        <taxon>Ecdysozoa</taxon>
        <taxon>Arthropoda</taxon>
        <taxon>Hexapoda</taxon>
        <taxon>Insecta</taxon>
        <taxon>Pterygota</taxon>
        <taxon>Neoptera</taxon>
        <taxon>Endopterygota</taxon>
        <taxon>Lepidoptera</taxon>
        <taxon>Glossata</taxon>
        <taxon>Ditrysia</taxon>
        <taxon>Papilionoidea</taxon>
        <taxon>Nymphalidae</taxon>
        <taxon>Danainae</taxon>
        <taxon>Danaini</taxon>
        <taxon>Danaina</taxon>
        <taxon>Danaus</taxon>
        <taxon>Anosia</taxon>
    </lineage>
</organism>
<dbReference type="SUPFAM" id="SSF57783">
    <property type="entry name" value="Zinc beta-ribbon"/>
    <property type="match status" value="1"/>
</dbReference>
<dbReference type="SMART" id="SM00385">
    <property type="entry name" value="CYCLIN"/>
    <property type="match status" value="1"/>
</dbReference>
<dbReference type="PANTHER" id="PTHR11618:SF4">
    <property type="entry name" value="TRANSCRIPTION FACTOR IIIB 90 KDA SUBUNIT"/>
    <property type="match status" value="1"/>
</dbReference>
<keyword evidence="6" id="KW-0862">Zinc</keyword>
<dbReference type="Gene3D" id="2.20.25.10">
    <property type="match status" value="1"/>
</dbReference>
<comment type="similarity">
    <text evidence="2">Belongs to the TFIIB family.</text>
</comment>
<evidence type="ECO:0000259" key="11">
    <source>
        <dbReference type="PROSITE" id="PS51134"/>
    </source>
</evidence>
<name>A0A8J2W2S4_9NEOP</name>
<dbReference type="EMBL" id="CAKASE010000053">
    <property type="protein sequence ID" value="CAG9565284.1"/>
    <property type="molecule type" value="Genomic_DNA"/>
</dbReference>
<evidence type="ECO:0000256" key="10">
    <source>
        <dbReference type="PROSITE-ProRule" id="PRU00469"/>
    </source>
</evidence>
<dbReference type="InterPro" id="IPR013137">
    <property type="entry name" value="Znf_TFIIB"/>
</dbReference>
<dbReference type="GO" id="GO:0097550">
    <property type="term" value="C:transcription preinitiation complex"/>
    <property type="evidence" value="ECO:0007669"/>
    <property type="project" value="TreeGrafter"/>
</dbReference>
<dbReference type="PRINTS" id="PR00685">
    <property type="entry name" value="TIFACTORIIB"/>
</dbReference>
<evidence type="ECO:0000256" key="4">
    <source>
        <dbReference type="ARBA" id="ARBA00022737"/>
    </source>
</evidence>
<evidence type="ECO:0000256" key="5">
    <source>
        <dbReference type="ARBA" id="ARBA00022771"/>
    </source>
</evidence>
<dbReference type="Pfam" id="PF08271">
    <property type="entry name" value="Zn_Ribbon_TF"/>
    <property type="match status" value="1"/>
</dbReference>
<proteinExistence type="inferred from homology"/>
<dbReference type="OrthoDB" id="511529at2759"/>
<keyword evidence="8" id="KW-0804">Transcription</keyword>
<dbReference type="InterPro" id="IPR036915">
    <property type="entry name" value="Cyclin-like_sf"/>
</dbReference>
<dbReference type="GO" id="GO:0000126">
    <property type="term" value="C:transcription factor TFIIIB complex"/>
    <property type="evidence" value="ECO:0007669"/>
    <property type="project" value="TreeGrafter"/>
</dbReference>
<protein>
    <submittedName>
        <fullName evidence="12">(African queen) hypothetical protein</fullName>
    </submittedName>
</protein>
<dbReference type="InterPro" id="IPR013763">
    <property type="entry name" value="Cyclin-like_dom"/>
</dbReference>
<evidence type="ECO:0000313" key="12">
    <source>
        <dbReference type="EMBL" id="CAG9565284.1"/>
    </source>
</evidence>
<dbReference type="InterPro" id="IPR000812">
    <property type="entry name" value="TFIIB"/>
</dbReference>
<evidence type="ECO:0000256" key="1">
    <source>
        <dbReference type="ARBA" id="ARBA00004123"/>
    </source>
</evidence>
<dbReference type="PROSITE" id="PS51134">
    <property type="entry name" value="ZF_TFIIB"/>
    <property type="match status" value="1"/>
</dbReference>
<gene>
    <name evidence="12" type="ORF">DCHRY22_LOCUS6152</name>
</gene>
<sequence length="233" mass="25462">MGLWRDNQPMISDVFVDVKIFESLKTNLLLSSSTYSIRMSGKKCKHCGSSEIEVDPARGDAVCTNCGSVLEDNIIVAEVEFQENAHGGASAIGQFVSADSKGGASGFGRAFNAGIGQESREITLRKAREGITALCQQLRLNQQCIDIACNFFKMALARHLTIGRQSALTQAACVYITCRTEGTPHLLIDISDALQIDCYQLGRTYFKLSKALCINIPPTGKCNQIFYNIYAML</sequence>
<keyword evidence="5 10" id="KW-0863">Zinc-finger</keyword>
<evidence type="ECO:0000256" key="8">
    <source>
        <dbReference type="ARBA" id="ARBA00023163"/>
    </source>
</evidence>
<keyword evidence="13" id="KW-1185">Reference proteome</keyword>
<comment type="caution">
    <text evidence="12">The sequence shown here is derived from an EMBL/GenBank/DDBJ whole genome shotgun (WGS) entry which is preliminary data.</text>
</comment>
<evidence type="ECO:0000256" key="3">
    <source>
        <dbReference type="ARBA" id="ARBA00022723"/>
    </source>
</evidence>
<evidence type="ECO:0000256" key="7">
    <source>
        <dbReference type="ARBA" id="ARBA00023015"/>
    </source>
</evidence>
<dbReference type="CDD" id="cd20553">
    <property type="entry name" value="CYCLIN_TFIIIB90_rpt1"/>
    <property type="match status" value="1"/>
</dbReference>
<evidence type="ECO:0000313" key="13">
    <source>
        <dbReference type="Proteomes" id="UP000789524"/>
    </source>
</evidence>
<keyword evidence="4" id="KW-0677">Repeat</keyword>
<dbReference type="Proteomes" id="UP000789524">
    <property type="component" value="Unassembled WGS sequence"/>
</dbReference>
<dbReference type="GO" id="GO:0070897">
    <property type="term" value="P:transcription preinitiation complex assembly"/>
    <property type="evidence" value="ECO:0007669"/>
    <property type="project" value="InterPro"/>
</dbReference>
<comment type="subcellular location">
    <subcellularLocation>
        <location evidence="1">Nucleus</location>
    </subcellularLocation>
</comment>
<dbReference type="InterPro" id="IPR013150">
    <property type="entry name" value="TFIIB_cyclin"/>
</dbReference>
<evidence type="ECO:0000256" key="2">
    <source>
        <dbReference type="ARBA" id="ARBA00010857"/>
    </source>
</evidence>
<reference evidence="12" key="1">
    <citation type="submission" date="2021-09" db="EMBL/GenBank/DDBJ databases">
        <authorList>
            <person name="Martin H S."/>
        </authorList>
    </citation>
    <scope>NUCLEOTIDE SEQUENCE</scope>
</reference>
<keyword evidence="7" id="KW-0805">Transcription regulation</keyword>
<evidence type="ECO:0000256" key="6">
    <source>
        <dbReference type="ARBA" id="ARBA00022833"/>
    </source>
</evidence>
<dbReference type="PANTHER" id="PTHR11618">
    <property type="entry name" value="TRANSCRIPTION INITIATION FACTOR IIB-RELATED"/>
    <property type="match status" value="1"/>
</dbReference>